<evidence type="ECO:0000313" key="2">
    <source>
        <dbReference type="EMBL" id="MEN7547138.1"/>
    </source>
</evidence>
<feature type="domain" description="N-acetyltransferase" evidence="1">
    <location>
        <begin position="127"/>
        <end position="277"/>
    </location>
</feature>
<evidence type="ECO:0000259" key="1">
    <source>
        <dbReference type="PROSITE" id="PS51186"/>
    </source>
</evidence>
<dbReference type="Proteomes" id="UP001403385">
    <property type="component" value="Unassembled WGS sequence"/>
</dbReference>
<evidence type="ECO:0000313" key="3">
    <source>
        <dbReference type="Proteomes" id="UP001403385"/>
    </source>
</evidence>
<comment type="caution">
    <text evidence="2">The sequence shown here is derived from an EMBL/GenBank/DDBJ whole genome shotgun (WGS) entry which is preliminary data.</text>
</comment>
<dbReference type="InterPro" id="IPR000182">
    <property type="entry name" value="GNAT_dom"/>
</dbReference>
<dbReference type="InterPro" id="IPR022525">
    <property type="entry name" value="GNAT_AblB"/>
</dbReference>
<dbReference type="AlphaFoldDB" id="A0AAW9S424"/>
<accession>A0AAW9S424</accession>
<protein>
    <submittedName>
        <fullName evidence="2">Beta-lysine N-acetyltransferase</fullName>
    </submittedName>
</protein>
<dbReference type="InterPro" id="IPR016181">
    <property type="entry name" value="Acyl_CoA_acyltransferase"/>
</dbReference>
<dbReference type="Pfam" id="PF00583">
    <property type="entry name" value="Acetyltransf_1"/>
    <property type="match status" value="1"/>
</dbReference>
<dbReference type="GO" id="GO:0008080">
    <property type="term" value="F:N-acetyltransferase activity"/>
    <property type="evidence" value="ECO:0007669"/>
    <property type="project" value="InterPro"/>
</dbReference>
<reference evidence="2 3" key="1">
    <citation type="submission" date="2024-04" db="EMBL/GenBank/DDBJ databases">
        <title>Novel genus in family Flammeovirgaceae.</title>
        <authorList>
            <person name="Nguyen T.H."/>
            <person name="Vuong T.Q."/>
            <person name="Le H."/>
            <person name="Kim S.-G."/>
        </authorList>
    </citation>
    <scope>NUCLEOTIDE SEQUENCE [LARGE SCALE GENOMIC DNA]</scope>
    <source>
        <strain evidence="2 3">JCM 23209</strain>
    </source>
</reference>
<dbReference type="RefSeq" id="WP_346819924.1">
    <property type="nucleotide sequence ID" value="NZ_JBDKWZ010000002.1"/>
</dbReference>
<name>A0AAW9S424_9BACT</name>
<proteinExistence type="predicted"/>
<keyword evidence="3" id="KW-1185">Reference proteome</keyword>
<dbReference type="EMBL" id="JBDKWZ010000002">
    <property type="protein sequence ID" value="MEN7547138.1"/>
    <property type="molecule type" value="Genomic_DNA"/>
</dbReference>
<gene>
    <name evidence="2" type="primary">ablB</name>
    <name evidence="2" type="ORF">AAG747_04420</name>
</gene>
<dbReference type="PROSITE" id="PS51186">
    <property type="entry name" value="GNAT"/>
    <property type="match status" value="1"/>
</dbReference>
<dbReference type="Gene3D" id="3.40.630.30">
    <property type="match status" value="1"/>
</dbReference>
<dbReference type="CDD" id="cd04301">
    <property type="entry name" value="NAT_SF"/>
    <property type="match status" value="1"/>
</dbReference>
<organism evidence="2 3">
    <name type="scientific">Rapidithrix thailandica</name>
    <dbReference type="NCBI Taxonomy" id="413964"/>
    <lineage>
        <taxon>Bacteria</taxon>
        <taxon>Pseudomonadati</taxon>
        <taxon>Bacteroidota</taxon>
        <taxon>Cytophagia</taxon>
        <taxon>Cytophagales</taxon>
        <taxon>Flammeovirgaceae</taxon>
        <taxon>Rapidithrix</taxon>
    </lineage>
</organism>
<sequence length="277" mass="31665">MKFDCVEQIGQTLVQHGPNNNRVYLMKLHPEDHPQMTRHLVELAEQNQYSKIFAKIPDWALPSFSENGFEVEASVPNLFNGEEDGHFIARFMNTERKHLAEKKVIRDVIKTAEDAEVNKDILSENSYEIRLLGKEDVNGLIALYQEVFEVYPFPVFDPEYVKESMDEGMQYFGVVENGQLLATSSAEINFKQAHAEMTDFATRPEARGNNLSLFLLQKMEEAMKAQGIKTLFTIARATSYGINKTFGRLNYHFAGTLTNNTLIGKSIESMNVWFKHV</sequence>
<dbReference type="NCBIfam" id="TIGR03827">
    <property type="entry name" value="GNAT_ablB"/>
    <property type="match status" value="1"/>
</dbReference>
<dbReference type="SUPFAM" id="SSF55729">
    <property type="entry name" value="Acyl-CoA N-acyltransferases (Nat)"/>
    <property type="match status" value="1"/>
</dbReference>